<dbReference type="GO" id="GO:0006777">
    <property type="term" value="P:Mo-molybdopterin cofactor biosynthetic process"/>
    <property type="evidence" value="ECO:0007669"/>
    <property type="project" value="InterPro"/>
</dbReference>
<feature type="domain" description="Molybdopterin-guanine dinucleotide biosynthesis protein B (MobB)" evidence="1">
    <location>
        <begin position="3"/>
        <end position="134"/>
    </location>
</feature>
<protein>
    <submittedName>
        <fullName evidence="3">Molybdopterin-guanine dinucleotide biosynthesis protein B</fullName>
    </submittedName>
</protein>
<dbReference type="AlphaFoldDB" id="A0A8B6X7N5"/>
<name>A0A8B6X7N5_9BURK</name>
<dbReference type="GO" id="GO:0005525">
    <property type="term" value="F:GTP binding"/>
    <property type="evidence" value="ECO:0007669"/>
    <property type="project" value="InterPro"/>
</dbReference>
<dbReference type="Gene3D" id="3.40.50.300">
    <property type="entry name" value="P-loop containing nucleotide triphosphate hydrolases"/>
    <property type="match status" value="1"/>
</dbReference>
<dbReference type="OrthoDB" id="9804758at2"/>
<gene>
    <name evidence="3" type="primary">mobB</name>
</gene>
<dbReference type="PANTHER" id="PTHR40072">
    <property type="entry name" value="MOLYBDOPTERIN-GUANINE DINUCLEOTIDE BIOSYNTHESIS ADAPTER PROTEIN-RELATED"/>
    <property type="match status" value="1"/>
</dbReference>
<dbReference type="Pfam" id="PF03205">
    <property type="entry name" value="MobB"/>
    <property type="match status" value="1"/>
</dbReference>
<sequence length="178" mass="19422">MKVFGITGWSGSGKTTLIERLLPALVARGLSVSVIKHTHHNFDIDKPGKDSHRIREAGAHEVLLAGDHRWVLMHELRDEAEPPLEAQLARMAPVDIVIVEGYKRAPMPKLEVWREEVGKPVRFPEDDSIVGVAYDGPPPAGCALPLLLLSDIEAIATFATKHALDVTIEAHARLGGGR</sequence>
<keyword evidence="2" id="KW-1185">Reference proteome</keyword>
<dbReference type="CDD" id="cd03116">
    <property type="entry name" value="MobB"/>
    <property type="match status" value="1"/>
</dbReference>
<accession>A0A8B6X7N5</accession>
<reference evidence="3" key="1">
    <citation type="submission" date="2025-08" db="UniProtKB">
        <authorList>
            <consortium name="RefSeq"/>
        </authorList>
    </citation>
    <scope>IDENTIFICATION</scope>
</reference>
<dbReference type="InterPro" id="IPR027417">
    <property type="entry name" value="P-loop_NTPase"/>
</dbReference>
<dbReference type="PANTHER" id="PTHR40072:SF1">
    <property type="entry name" value="MOLYBDOPTERIN-GUANINE DINUCLEOTIDE BIOSYNTHESIS ADAPTER PROTEIN"/>
    <property type="match status" value="1"/>
</dbReference>
<dbReference type="SUPFAM" id="SSF52540">
    <property type="entry name" value="P-loop containing nucleoside triphosphate hydrolases"/>
    <property type="match status" value="1"/>
</dbReference>
<dbReference type="Proteomes" id="UP000675920">
    <property type="component" value="Unplaced"/>
</dbReference>
<dbReference type="InterPro" id="IPR052539">
    <property type="entry name" value="MGD_biosynthesis_adapter"/>
</dbReference>
<proteinExistence type="predicted"/>
<dbReference type="InterPro" id="IPR004435">
    <property type="entry name" value="MobB_dom"/>
</dbReference>
<dbReference type="NCBIfam" id="TIGR00176">
    <property type="entry name" value="mobB"/>
    <property type="match status" value="1"/>
</dbReference>
<evidence type="ECO:0000259" key="1">
    <source>
        <dbReference type="Pfam" id="PF03205"/>
    </source>
</evidence>
<dbReference type="RefSeq" id="WP_034411010.1">
    <property type="nucleotide sequence ID" value="NZ_AXWS01000008.1"/>
</dbReference>
<evidence type="ECO:0000313" key="3">
    <source>
        <dbReference type="RefSeq" id="WP_034411010.1"/>
    </source>
</evidence>
<organism evidence="2 3">
    <name type="scientific">Derxia gummosa DSM 723</name>
    <dbReference type="NCBI Taxonomy" id="1121388"/>
    <lineage>
        <taxon>Bacteria</taxon>
        <taxon>Pseudomonadati</taxon>
        <taxon>Pseudomonadota</taxon>
        <taxon>Betaproteobacteria</taxon>
        <taxon>Burkholderiales</taxon>
        <taxon>Alcaligenaceae</taxon>
        <taxon>Derxia</taxon>
    </lineage>
</organism>
<evidence type="ECO:0000313" key="2">
    <source>
        <dbReference type="Proteomes" id="UP000675920"/>
    </source>
</evidence>